<protein>
    <submittedName>
        <fullName evidence="2">Uncharacterized protein</fullName>
    </submittedName>
</protein>
<keyword evidence="1" id="KW-0472">Membrane</keyword>
<evidence type="ECO:0000256" key="1">
    <source>
        <dbReference type="SAM" id="Phobius"/>
    </source>
</evidence>
<feature type="non-terminal residue" evidence="2">
    <location>
        <position position="48"/>
    </location>
</feature>
<keyword evidence="1" id="KW-1133">Transmembrane helix</keyword>
<feature type="transmembrane region" description="Helical" evidence="1">
    <location>
        <begin position="6"/>
        <end position="30"/>
    </location>
</feature>
<dbReference type="AlphaFoldDB" id="X1KD82"/>
<sequence>MLEIGFFTAFIAGLLAFLSPCVLPLVPVYISIMSGKTIYKSETIKYLK</sequence>
<organism evidence="2">
    <name type="scientific">marine sediment metagenome</name>
    <dbReference type="NCBI Taxonomy" id="412755"/>
    <lineage>
        <taxon>unclassified sequences</taxon>
        <taxon>metagenomes</taxon>
        <taxon>ecological metagenomes</taxon>
    </lineage>
</organism>
<gene>
    <name evidence="2" type="ORF">S06H3_10053</name>
</gene>
<proteinExistence type="predicted"/>
<comment type="caution">
    <text evidence="2">The sequence shown here is derived from an EMBL/GenBank/DDBJ whole genome shotgun (WGS) entry which is preliminary data.</text>
</comment>
<dbReference type="EMBL" id="BARV01004572">
    <property type="protein sequence ID" value="GAI04623.1"/>
    <property type="molecule type" value="Genomic_DNA"/>
</dbReference>
<evidence type="ECO:0000313" key="2">
    <source>
        <dbReference type="EMBL" id="GAI04623.1"/>
    </source>
</evidence>
<accession>X1KD82</accession>
<keyword evidence="1" id="KW-0812">Transmembrane</keyword>
<name>X1KD82_9ZZZZ</name>
<reference evidence="2" key="1">
    <citation type="journal article" date="2014" name="Front. Microbiol.">
        <title>High frequency of phylogenetically diverse reductive dehalogenase-homologous genes in deep subseafloor sedimentary metagenomes.</title>
        <authorList>
            <person name="Kawai M."/>
            <person name="Futagami T."/>
            <person name="Toyoda A."/>
            <person name="Takaki Y."/>
            <person name="Nishi S."/>
            <person name="Hori S."/>
            <person name="Arai W."/>
            <person name="Tsubouchi T."/>
            <person name="Morono Y."/>
            <person name="Uchiyama I."/>
            <person name="Ito T."/>
            <person name="Fujiyama A."/>
            <person name="Inagaki F."/>
            <person name="Takami H."/>
        </authorList>
    </citation>
    <scope>NUCLEOTIDE SEQUENCE</scope>
    <source>
        <strain evidence="2">Expedition CK06-06</strain>
    </source>
</reference>